<evidence type="ECO:0000259" key="2">
    <source>
        <dbReference type="Pfam" id="PF07589"/>
    </source>
</evidence>
<reference evidence="4" key="1">
    <citation type="submission" date="2016-11" db="EMBL/GenBank/DDBJ databases">
        <title>Complete Genome Sequence of alachlor-degrading Sphingomonas sp. strain JJ-A5.</title>
        <authorList>
            <person name="Lee H."/>
            <person name="Ka J.-O."/>
        </authorList>
    </citation>
    <scope>NUCLEOTIDE SEQUENCE [LARGE SCALE GENOMIC DNA]</scope>
    <source>
        <strain evidence="4">JJ-A5</strain>
    </source>
</reference>
<sequence>MKWLLSLLALMVPGTADANMVREGFIKNYELTINYTTPGTGGHTIFDLQIFPTEEQGEITSHFFGLFTLLGMNDELYWSSEGTLDTRPIGVDTMGQEIIRQPTHYRYRIDGITPYNNCGDTAGPVGVTCGISWFSGWAINDAQLYIGPVWPDDREFAYRLEITNYPPAVPEPATWLMMISGFGVIGLAYRWRLRIASSISREGI</sequence>
<proteinExistence type="predicted"/>
<dbReference type="NCBIfam" id="NF035944">
    <property type="entry name" value="PEPxxWA-CTERM"/>
    <property type="match status" value="1"/>
</dbReference>
<protein>
    <recommendedName>
        <fullName evidence="2">Ice-binding protein C-terminal domain-containing protein</fullName>
    </recommendedName>
</protein>
<dbReference type="RefSeq" id="WP_072595933.1">
    <property type="nucleotide sequence ID" value="NZ_CP018221.1"/>
</dbReference>
<feature type="domain" description="Ice-binding protein C-terminal" evidence="2">
    <location>
        <begin position="168"/>
        <end position="192"/>
    </location>
</feature>
<feature type="signal peptide" evidence="1">
    <location>
        <begin position="1"/>
        <end position="18"/>
    </location>
</feature>
<organism evidence="3 4">
    <name type="scientific">Tardibacter chloracetimidivorans</name>
    <dbReference type="NCBI Taxonomy" id="1921510"/>
    <lineage>
        <taxon>Bacteria</taxon>
        <taxon>Pseudomonadati</taxon>
        <taxon>Pseudomonadota</taxon>
        <taxon>Alphaproteobacteria</taxon>
        <taxon>Sphingomonadales</taxon>
        <taxon>Sphingomonadaceae</taxon>
        <taxon>Tardibacter</taxon>
    </lineage>
</organism>
<evidence type="ECO:0000256" key="1">
    <source>
        <dbReference type="SAM" id="SignalP"/>
    </source>
</evidence>
<dbReference type="Pfam" id="PF07589">
    <property type="entry name" value="PEP-CTERM"/>
    <property type="match status" value="1"/>
</dbReference>
<keyword evidence="1" id="KW-0732">Signal</keyword>
<dbReference type="InterPro" id="IPR013424">
    <property type="entry name" value="Ice-binding_C"/>
</dbReference>
<dbReference type="Proteomes" id="UP000182063">
    <property type="component" value="Chromosome"/>
</dbReference>
<name>A0A1L3ZRY5_9SPHN</name>
<dbReference type="OrthoDB" id="8198236at2"/>
<evidence type="ECO:0000313" key="3">
    <source>
        <dbReference type="EMBL" id="API58360.1"/>
    </source>
</evidence>
<feature type="chain" id="PRO_5012543800" description="Ice-binding protein C-terminal domain-containing protein" evidence="1">
    <location>
        <begin position="19"/>
        <end position="204"/>
    </location>
</feature>
<keyword evidence="4" id="KW-1185">Reference proteome</keyword>
<dbReference type="KEGG" id="sphj:BSL82_02760"/>
<dbReference type="AlphaFoldDB" id="A0A1L3ZRY5"/>
<evidence type="ECO:0000313" key="4">
    <source>
        <dbReference type="Proteomes" id="UP000182063"/>
    </source>
</evidence>
<gene>
    <name evidence="3" type="ORF">BSL82_02760</name>
</gene>
<accession>A0A1L3ZRY5</accession>
<dbReference type="EMBL" id="CP018221">
    <property type="protein sequence ID" value="API58360.1"/>
    <property type="molecule type" value="Genomic_DNA"/>
</dbReference>